<keyword evidence="2" id="KW-1185">Reference proteome</keyword>
<sequence length="59" mass="6707">MVYAHDAYALHAIAQNELIRELELRRRAEERAELEPPVVSARTAKAPGGILFRLLPRRA</sequence>
<accession>A0ABR8X6T8</accession>
<gene>
    <name evidence="1" type="ORF">H9622_14565</name>
</gene>
<reference evidence="1 2" key="1">
    <citation type="submission" date="2020-08" db="EMBL/GenBank/DDBJ databases">
        <title>A Genomic Blueprint of the Chicken Gut Microbiome.</title>
        <authorList>
            <person name="Gilroy R."/>
            <person name="Ravi A."/>
            <person name="Getino M."/>
            <person name="Pursley I."/>
            <person name="Horton D.L."/>
            <person name="Alikhan N.-F."/>
            <person name="Baker D."/>
            <person name="Gharbi K."/>
            <person name="Hall N."/>
            <person name="Watson M."/>
            <person name="Adriaenssens E.M."/>
            <person name="Foster-Nyarko E."/>
            <person name="Jarju S."/>
            <person name="Secka A."/>
            <person name="Antonio M."/>
            <person name="Oren A."/>
            <person name="Chaudhuri R."/>
            <person name="La Ragione R.M."/>
            <person name="Hildebrand F."/>
            <person name="Pallen M.J."/>
        </authorList>
    </citation>
    <scope>NUCLEOTIDE SEQUENCE [LARGE SCALE GENOMIC DNA]</scope>
    <source>
        <strain evidence="1 2">Sa1CUA4</strain>
    </source>
</reference>
<proteinExistence type="predicted"/>
<organism evidence="1 2">
    <name type="scientific">Microbacterium gallinarum</name>
    <dbReference type="NCBI Taxonomy" id="2762209"/>
    <lineage>
        <taxon>Bacteria</taxon>
        <taxon>Bacillati</taxon>
        <taxon>Actinomycetota</taxon>
        <taxon>Actinomycetes</taxon>
        <taxon>Micrococcales</taxon>
        <taxon>Microbacteriaceae</taxon>
        <taxon>Microbacterium</taxon>
    </lineage>
</organism>
<evidence type="ECO:0000313" key="1">
    <source>
        <dbReference type="EMBL" id="MBD8024807.1"/>
    </source>
</evidence>
<dbReference type="RefSeq" id="WP_191767147.1">
    <property type="nucleotide sequence ID" value="NZ_JACSPM010000006.1"/>
</dbReference>
<name>A0ABR8X6T8_9MICO</name>
<evidence type="ECO:0000313" key="2">
    <source>
        <dbReference type="Proteomes" id="UP000602532"/>
    </source>
</evidence>
<dbReference type="Proteomes" id="UP000602532">
    <property type="component" value="Unassembled WGS sequence"/>
</dbReference>
<dbReference type="EMBL" id="JACSPM010000006">
    <property type="protein sequence ID" value="MBD8024807.1"/>
    <property type="molecule type" value="Genomic_DNA"/>
</dbReference>
<protein>
    <submittedName>
        <fullName evidence="1">Uncharacterized protein</fullName>
    </submittedName>
</protein>
<comment type="caution">
    <text evidence="1">The sequence shown here is derived from an EMBL/GenBank/DDBJ whole genome shotgun (WGS) entry which is preliminary data.</text>
</comment>